<dbReference type="InterPro" id="IPR000194">
    <property type="entry name" value="ATPase_F1/V1/A1_a/bsu_nucl-bd"/>
</dbReference>
<evidence type="ECO:0000256" key="1">
    <source>
        <dbReference type="ARBA" id="ARBA00022448"/>
    </source>
</evidence>
<dbReference type="InterPro" id="IPR027417">
    <property type="entry name" value="P-loop_NTPase"/>
</dbReference>
<feature type="domain" description="ATPase F1/V1/A1 complex alpha/beta subunit nucleotide-binding" evidence="5">
    <location>
        <begin position="1"/>
        <end position="44"/>
    </location>
</feature>
<evidence type="ECO:0000259" key="6">
    <source>
        <dbReference type="Pfam" id="PF18269"/>
    </source>
</evidence>
<proteinExistence type="predicted"/>
<evidence type="ECO:0000256" key="3">
    <source>
        <dbReference type="ARBA" id="ARBA00022840"/>
    </source>
</evidence>
<evidence type="ECO:0000256" key="2">
    <source>
        <dbReference type="ARBA" id="ARBA00022741"/>
    </source>
</evidence>
<dbReference type="GO" id="GO:0046933">
    <property type="term" value="F:proton-transporting ATP synthase activity, rotational mechanism"/>
    <property type="evidence" value="ECO:0007669"/>
    <property type="project" value="TreeGrafter"/>
</dbReference>
<keyword evidence="4" id="KW-1278">Translocase</keyword>
<dbReference type="AlphaFoldDB" id="A0A7C0U685"/>
<organism evidence="7">
    <name type="scientific">Thermosulfidibacter takaii</name>
    <dbReference type="NCBI Taxonomy" id="412593"/>
    <lineage>
        <taxon>Bacteria</taxon>
        <taxon>Pseudomonadati</taxon>
        <taxon>Thermosulfidibacterota</taxon>
        <taxon>Thermosulfidibacteria</taxon>
        <taxon>Thermosulfidibacterales</taxon>
        <taxon>Thermosulfidibacteraceae</taxon>
    </lineage>
</organism>
<dbReference type="PANTHER" id="PTHR15184:SF9">
    <property type="entry name" value="SPI-1 TYPE 3 SECRETION SYSTEM ATPASE"/>
    <property type="match status" value="1"/>
</dbReference>
<dbReference type="InterPro" id="IPR040627">
    <property type="entry name" value="T3SS_ATPase_C"/>
</dbReference>
<dbReference type="GO" id="GO:0005524">
    <property type="term" value="F:ATP binding"/>
    <property type="evidence" value="ECO:0007669"/>
    <property type="project" value="UniProtKB-KW"/>
</dbReference>
<feature type="non-terminal residue" evidence="7">
    <location>
        <position position="1"/>
    </location>
</feature>
<dbReference type="Proteomes" id="UP000885690">
    <property type="component" value="Unassembled WGS sequence"/>
</dbReference>
<evidence type="ECO:0000313" key="7">
    <source>
        <dbReference type="EMBL" id="HDD52871.1"/>
    </source>
</evidence>
<accession>A0A7C0U685</accession>
<keyword evidence="3" id="KW-0067">ATP-binding</keyword>
<name>A0A7C0U685_9BACT</name>
<reference evidence="7" key="1">
    <citation type="journal article" date="2020" name="mSystems">
        <title>Genome- and Community-Level Interaction Insights into Carbon Utilization and Element Cycling Functions of Hydrothermarchaeota in Hydrothermal Sediment.</title>
        <authorList>
            <person name="Zhou Z."/>
            <person name="Liu Y."/>
            <person name="Xu W."/>
            <person name="Pan J."/>
            <person name="Luo Z.H."/>
            <person name="Li M."/>
        </authorList>
    </citation>
    <scope>NUCLEOTIDE SEQUENCE [LARGE SCALE GENOMIC DNA]</scope>
    <source>
        <strain evidence="7">HyVt-115</strain>
    </source>
</reference>
<dbReference type="Gene3D" id="3.40.50.300">
    <property type="entry name" value="P-loop containing nucleotide triphosphate hydrolases"/>
    <property type="match status" value="1"/>
</dbReference>
<dbReference type="InterPro" id="IPR020003">
    <property type="entry name" value="ATPase_a/bsu_AS"/>
</dbReference>
<dbReference type="Gene3D" id="1.20.1270.330">
    <property type="match status" value="1"/>
</dbReference>
<dbReference type="InterPro" id="IPR050053">
    <property type="entry name" value="ATPase_alpha/beta_chains"/>
</dbReference>
<dbReference type="EMBL" id="DQWS01000085">
    <property type="protein sequence ID" value="HDD52871.1"/>
    <property type="molecule type" value="Genomic_DNA"/>
</dbReference>
<sequence>VEGDDMADPIADSARAILDGHIVLSRELAHQNHYPPIDVLASVSRLLLDITSKYHQRMVNIFKDYLAAYHSAEDLINIGAYVRGSNRRVDRAIELIDRMREYLRQDVDEAVDLESSVRQLREVVGEV</sequence>
<dbReference type="Pfam" id="PF00006">
    <property type="entry name" value="ATP-synt_ab"/>
    <property type="match status" value="1"/>
</dbReference>
<gene>
    <name evidence="7" type="ORF">ENF32_02225</name>
</gene>
<protein>
    <submittedName>
        <fullName evidence="7">EscN/YscN/HrcN family type III secretion system ATPase</fullName>
    </submittedName>
</protein>
<dbReference type="SUPFAM" id="SSF52540">
    <property type="entry name" value="P-loop containing nucleoside triphosphate hydrolases"/>
    <property type="match status" value="1"/>
</dbReference>
<dbReference type="PANTHER" id="PTHR15184">
    <property type="entry name" value="ATP SYNTHASE"/>
    <property type="match status" value="1"/>
</dbReference>
<dbReference type="Pfam" id="PF18269">
    <property type="entry name" value="T3SS_ATPase_C"/>
    <property type="match status" value="1"/>
</dbReference>
<dbReference type="PROSITE" id="PS00152">
    <property type="entry name" value="ATPASE_ALPHA_BETA"/>
    <property type="match status" value="1"/>
</dbReference>
<keyword evidence="1" id="KW-0813">Transport</keyword>
<comment type="caution">
    <text evidence="7">The sequence shown here is derived from an EMBL/GenBank/DDBJ whole genome shotgun (WGS) entry which is preliminary data.</text>
</comment>
<evidence type="ECO:0000256" key="4">
    <source>
        <dbReference type="ARBA" id="ARBA00022967"/>
    </source>
</evidence>
<evidence type="ECO:0000259" key="5">
    <source>
        <dbReference type="Pfam" id="PF00006"/>
    </source>
</evidence>
<keyword evidence="2" id="KW-0547">Nucleotide-binding</keyword>
<feature type="domain" description="T3SS EscN ATPase C-terminal" evidence="6">
    <location>
        <begin position="51"/>
        <end position="122"/>
    </location>
</feature>